<evidence type="ECO:0000313" key="7">
    <source>
        <dbReference type="Proteomes" id="UP001164506"/>
    </source>
</evidence>
<dbReference type="InterPro" id="IPR001845">
    <property type="entry name" value="HTH_ArsR_DNA-bd_dom"/>
</dbReference>
<dbReference type="SUPFAM" id="SSF46785">
    <property type="entry name" value="Winged helix' DNA-binding domain"/>
    <property type="match status" value="1"/>
</dbReference>
<dbReference type="Gene3D" id="1.10.10.10">
    <property type="entry name" value="Winged helix-like DNA-binding domain superfamily/Winged helix DNA-binding domain"/>
    <property type="match status" value="1"/>
</dbReference>
<gene>
    <name evidence="6" type="ORF">LDH80_24905</name>
</gene>
<dbReference type="InterPro" id="IPR011991">
    <property type="entry name" value="ArsR-like_HTH"/>
</dbReference>
<evidence type="ECO:0000313" key="6">
    <source>
        <dbReference type="EMBL" id="UZX23754.1"/>
    </source>
</evidence>
<keyword evidence="7" id="KW-1185">Reference proteome</keyword>
<organism evidence="6 7">
    <name type="scientific">Streptomyces tanashiensis</name>
    <dbReference type="NCBI Taxonomy" id="67367"/>
    <lineage>
        <taxon>Bacteria</taxon>
        <taxon>Bacillati</taxon>
        <taxon>Actinomycetota</taxon>
        <taxon>Actinomycetes</taxon>
        <taxon>Kitasatosporales</taxon>
        <taxon>Streptomycetaceae</taxon>
        <taxon>Streptomyces</taxon>
    </lineage>
</organism>
<sequence>MPESEEQSPEPHEQPGTQPDEPLSRTLDPRSLRAIAHPLRIQLLRVLRRYGPATASQLAERLGESSGATSYHLRQLAAHGFIVDDPARGKGRERWWKPVHRGTIFDETLHKNPDPEVQGALDVVMHEIATIHTQELSTWVATRHTWDEAWYGASDFSDFRLNLTPERLRELNLKIHALIDEYSDTSDPDAPGAARVRMHLHAFPQHDD</sequence>
<dbReference type="InterPro" id="IPR036390">
    <property type="entry name" value="WH_DNA-bd_sf"/>
</dbReference>
<dbReference type="CDD" id="cd00090">
    <property type="entry name" value="HTH_ARSR"/>
    <property type="match status" value="1"/>
</dbReference>
<name>A0ABY6R4A1_9ACTN</name>
<feature type="domain" description="HTH arsR-type" evidence="5">
    <location>
        <begin position="30"/>
        <end position="110"/>
    </location>
</feature>
<keyword evidence="3" id="KW-0804">Transcription</keyword>
<dbReference type="InterPro" id="IPR036388">
    <property type="entry name" value="WH-like_DNA-bd_sf"/>
</dbReference>
<dbReference type="SMART" id="SM00418">
    <property type="entry name" value="HTH_ARSR"/>
    <property type="match status" value="1"/>
</dbReference>
<dbReference type="Pfam" id="PF12840">
    <property type="entry name" value="HTH_20"/>
    <property type="match status" value="1"/>
</dbReference>
<dbReference type="PANTHER" id="PTHR33154">
    <property type="entry name" value="TRANSCRIPTIONAL REGULATOR, ARSR FAMILY"/>
    <property type="match status" value="1"/>
</dbReference>
<protein>
    <submittedName>
        <fullName evidence="6">Helix-turn-helix domain-containing protein</fullName>
    </submittedName>
</protein>
<evidence type="ECO:0000259" key="5">
    <source>
        <dbReference type="SMART" id="SM00418"/>
    </source>
</evidence>
<proteinExistence type="predicted"/>
<dbReference type="RefSeq" id="WP_190106611.1">
    <property type="nucleotide sequence ID" value="NZ_BMUH01000017.1"/>
</dbReference>
<keyword evidence="2" id="KW-0238">DNA-binding</keyword>
<dbReference type="EMBL" id="CP084204">
    <property type="protein sequence ID" value="UZX23754.1"/>
    <property type="molecule type" value="Genomic_DNA"/>
</dbReference>
<evidence type="ECO:0000256" key="3">
    <source>
        <dbReference type="ARBA" id="ARBA00023163"/>
    </source>
</evidence>
<dbReference type="Proteomes" id="UP001164506">
    <property type="component" value="Chromosome"/>
</dbReference>
<evidence type="ECO:0000256" key="1">
    <source>
        <dbReference type="ARBA" id="ARBA00023015"/>
    </source>
</evidence>
<dbReference type="InterPro" id="IPR051081">
    <property type="entry name" value="HTH_MetalResp_TranReg"/>
</dbReference>
<evidence type="ECO:0000256" key="4">
    <source>
        <dbReference type="SAM" id="MobiDB-lite"/>
    </source>
</evidence>
<evidence type="ECO:0000256" key="2">
    <source>
        <dbReference type="ARBA" id="ARBA00023125"/>
    </source>
</evidence>
<accession>A0ABY6R4A1</accession>
<dbReference type="GeneID" id="95602748"/>
<dbReference type="PANTHER" id="PTHR33154:SF15">
    <property type="entry name" value="REGULATORY PROTEIN ARSR"/>
    <property type="match status" value="1"/>
</dbReference>
<reference evidence="6" key="1">
    <citation type="submission" date="2021-09" db="EMBL/GenBank/DDBJ databases">
        <title>Complete genome sequence and metabolic characterization of Streptomyces tanashiensis DSM 731 the producer of antibacterial Kalafungin and diverse secondary metabolites.</title>
        <authorList>
            <person name="Abbasi M.N."/>
            <person name="Anwar M.N."/>
            <person name="Alam K."/>
            <person name="Shoaib M."/>
            <person name="Lin Z."/>
            <person name="Hayat M."/>
            <person name="Ali M.I."/>
            <person name="Malik H.M.T."/>
            <person name="Ahmed I."/>
            <person name="Li A."/>
            <person name="Hailong Wang H."/>
            <person name="Zhang Y."/>
        </authorList>
    </citation>
    <scope>NUCLEOTIDE SEQUENCE</scope>
    <source>
        <strain evidence="6">Kala</strain>
    </source>
</reference>
<keyword evidence="1" id="KW-0805">Transcription regulation</keyword>
<feature type="region of interest" description="Disordered" evidence="4">
    <location>
        <begin position="1"/>
        <end position="26"/>
    </location>
</feature>